<evidence type="ECO:0000313" key="5">
    <source>
        <dbReference type="EMBL" id="MBY9075071.1"/>
    </source>
</evidence>
<proteinExistence type="predicted"/>
<keyword evidence="3" id="KW-0804">Transcription</keyword>
<evidence type="ECO:0000256" key="3">
    <source>
        <dbReference type="ARBA" id="ARBA00023163"/>
    </source>
</evidence>
<dbReference type="InterPro" id="IPR000524">
    <property type="entry name" value="Tscrpt_reg_HTH_GntR"/>
</dbReference>
<dbReference type="SMART" id="SM00345">
    <property type="entry name" value="HTH_GNTR"/>
    <property type="match status" value="1"/>
</dbReference>
<keyword evidence="1" id="KW-0805">Transcription regulation</keyword>
<sequence length="251" mass="27744">MGDLITPERTGQPHVLKHVQVREYVRSLIQDAEPGSPAPSERELVQHFGVARMTVRQALDALVTEGLLERVPGRGTFVARAKIDVQVRLSSYTEEMGRRGMKPSSRTLLARMESAGPGVARALEIAEGDKVVHWQRIRLADGVPMCIEDAYLADSIVPGFLEAPLPESLYAELARRNLLPTWGEDSVDADRARAEEADMLGIEKGASVLRIARRAFASNIAVEVSRSTFRADRYTLWVPLCRPNAPVSRAH</sequence>
<feature type="domain" description="HTH gntR-type" evidence="4">
    <location>
        <begin position="15"/>
        <end position="81"/>
    </location>
</feature>
<dbReference type="Pfam" id="PF07702">
    <property type="entry name" value="UTRA"/>
    <property type="match status" value="1"/>
</dbReference>
<dbReference type="Gene3D" id="3.40.1410.10">
    <property type="entry name" value="Chorismate lyase-like"/>
    <property type="match status" value="1"/>
</dbReference>
<comment type="caution">
    <text evidence="5">The sequence shown here is derived from an EMBL/GenBank/DDBJ whole genome shotgun (WGS) entry which is preliminary data.</text>
</comment>
<dbReference type="SMART" id="SM00866">
    <property type="entry name" value="UTRA"/>
    <property type="match status" value="1"/>
</dbReference>
<evidence type="ECO:0000313" key="6">
    <source>
        <dbReference type="Proteomes" id="UP000754710"/>
    </source>
</evidence>
<evidence type="ECO:0000256" key="1">
    <source>
        <dbReference type="ARBA" id="ARBA00023015"/>
    </source>
</evidence>
<dbReference type="Pfam" id="PF00392">
    <property type="entry name" value="GntR"/>
    <property type="match status" value="1"/>
</dbReference>
<keyword evidence="2" id="KW-0238">DNA-binding</keyword>
<keyword evidence="6" id="KW-1185">Reference proteome</keyword>
<dbReference type="Proteomes" id="UP000754710">
    <property type="component" value="Unassembled WGS sequence"/>
</dbReference>
<dbReference type="PROSITE" id="PS50949">
    <property type="entry name" value="HTH_GNTR"/>
    <property type="match status" value="1"/>
</dbReference>
<evidence type="ECO:0000256" key="2">
    <source>
        <dbReference type="ARBA" id="ARBA00023125"/>
    </source>
</evidence>
<dbReference type="EMBL" id="JAIEZQ010000002">
    <property type="protein sequence ID" value="MBY9075071.1"/>
    <property type="molecule type" value="Genomic_DNA"/>
</dbReference>
<dbReference type="RefSeq" id="WP_221024873.1">
    <property type="nucleotide sequence ID" value="NZ_JAIEZQ010000002.1"/>
</dbReference>
<dbReference type="InterPro" id="IPR011663">
    <property type="entry name" value="UTRA"/>
</dbReference>
<dbReference type="PANTHER" id="PTHR44846">
    <property type="entry name" value="MANNOSYL-D-GLYCERATE TRANSPORT/METABOLISM SYSTEM REPRESSOR MNGR-RELATED"/>
    <property type="match status" value="1"/>
</dbReference>
<dbReference type="PRINTS" id="PR00035">
    <property type="entry name" value="HTHGNTR"/>
</dbReference>
<dbReference type="InterPro" id="IPR036390">
    <property type="entry name" value="WH_DNA-bd_sf"/>
</dbReference>
<organism evidence="5 6">
    <name type="scientific">Nocardioides jiangsuensis</name>
    <dbReference type="NCBI Taxonomy" id="2866161"/>
    <lineage>
        <taxon>Bacteria</taxon>
        <taxon>Bacillati</taxon>
        <taxon>Actinomycetota</taxon>
        <taxon>Actinomycetes</taxon>
        <taxon>Propionibacteriales</taxon>
        <taxon>Nocardioidaceae</taxon>
        <taxon>Nocardioides</taxon>
    </lineage>
</organism>
<dbReference type="CDD" id="cd07377">
    <property type="entry name" value="WHTH_GntR"/>
    <property type="match status" value="1"/>
</dbReference>
<dbReference type="InterPro" id="IPR028978">
    <property type="entry name" value="Chorismate_lyase_/UTRA_dom_sf"/>
</dbReference>
<dbReference type="InterPro" id="IPR050679">
    <property type="entry name" value="Bact_HTH_transcr_reg"/>
</dbReference>
<protein>
    <submittedName>
        <fullName evidence="5">GntR family transcriptional regulator</fullName>
    </submittedName>
</protein>
<dbReference type="InterPro" id="IPR036388">
    <property type="entry name" value="WH-like_DNA-bd_sf"/>
</dbReference>
<dbReference type="SUPFAM" id="SSF64288">
    <property type="entry name" value="Chorismate lyase-like"/>
    <property type="match status" value="1"/>
</dbReference>
<evidence type="ECO:0000259" key="4">
    <source>
        <dbReference type="PROSITE" id="PS50949"/>
    </source>
</evidence>
<dbReference type="PANTHER" id="PTHR44846:SF1">
    <property type="entry name" value="MANNOSYL-D-GLYCERATE TRANSPORT_METABOLISM SYSTEM REPRESSOR MNGR-RELATED"/>
    <property type="match status" value="1"/>
</dbReference>
<name>A0ABS7RK03_9ACTN</name>
<dbReference type="Gene3D" id="1.10.10.10">
    <property type="entry name" value="Winged helix-like DNA-binding domain superfamily/Winged helix DNA-binding domain"/>
    <property type="match status" value="1"/>
</dbReference>
<accession>A0ABS7RK03</accession>
<dbReference type="SUPFAM" id="SSF46785">
    <property type="entry name" value="Winged helix' DNA-binding domain"/>
    <property type="match status" value="1"/>
</dbReference>
<gene>
    <name evidence="5" type="ORF">K1X13_09595</name>
</gene>
<reference evidence="5 6" key="1">
    <citation type="submission" date="2021-08" db="EMBL/GenBank/DDBJ databases">
        <title>Nocardioides bacterium WL0053 sp. nov., isolated from the sediment.</title>
        <authorList>
            <person name="Wang L."/>
            <person name="Zhang D."/>
            <person name="Zhang A."/>
        </authorList>
    </citation>
    <scope>NUCLEOTIDE SEQUENCE [LARGE SCALE GENOMIC DNA]</scope>
    <source>
        <strain evidence="5 6">WL0053</strain>
    </source>
</reference>